<organism evidence="3 4">
    <name type="scientific">Bombiscardovia nodaiensis</name>
    <dbReference type="NCBI Taxonomy" id="2932181"/>
    <lineage>
        <taxon>Bacteria</taxon>
        <taxon>Bacillati</taxon>
        <taxon>Actinomycetota</taxon>
        <taxon>Actinomycetes</taxon>
        <taxon>Bifidobacteriales</taxon>
        <taxon>Bifidobacteriaceae</taxon>
        <taxon>Bombiscardovia</taxon>
    </lineage>
</organism>
<sequence length="323" mass="34489">MAEDSRGKAPAPRPQDRSGRSSQAHSRYSARLIALLALLLALAVAAGAWVVNRVSAPAAPTSRSSMAAAPAPFQPQASKAQYQALQAVEHKPSKANAQGTFVVCKNGVGTTIASVPTVEVYMDFLCGGCGELHQALDPTLIKMVRAGQINLGFNSMDFLDRLRQDQYSSRVASAVASVAQEDPDHFLDAVAHFFQKDIQPSESNPEPISNDQLAQELKSVGVPQKVAQQAASGEYIDWVQKLNAYTVTRSELRHPSGSQQGEMTTPTVLINNSYWDSDQVSARVGADGLPEALCQALGLPVKQVGVPSAVPQIGSRYRPLTQA</sequence>
<dbReference type="Pfam" id="PF13462">
    <property type="entry name" value="Thioredoxin_4"/>
    <property type="match status" value="1"/>
</dbReference>
<evidence type="ECO:0000259" key="2">
    <source>
        <dbReference type="Pfam" id="PF13462"/>
    </source>
</evidence>
<accession>A0ABN6SCZ0</accession>
<name>A0ABN6SCZ0_9BIFI</name>
<evidence type="ECO:0000313" key="3">
    <source>
        <dbReference type="EMBL" id="BDR53077.1"/>
    </source>
</evidence>
<keyword evidence="4" id="KW-1185">Reference proteome</keyword>
<feature type="domain" description="Thioredoxin-like fold" evidence="2">
    <location>
        <begin position="113"/>
        <end position="276"/>
    </location>
</feature>
<dbReference type="InterPro" id="IPR036249">
    <property type="entry name" value="Thioredoxin-like_sf"/>
</dbReference>
<proteinExistence type="predicted"/>
<protein>
    <submittedName>
        <fullName evidence="3">DSBA oxidoreductase</fullName>
    </submittedName>
</protein>
<dbReference type="SUPFAM" id="SSF52833">
    <property type="entry name" value="Thioredoxin-like"/>
    <property type="match status" value="1"/>
</dbReference>
<dbReference type="InterPro" id="IPR012336">
    <property type="entry name" value="Thioredoxin-like_fold"/>
</dbReference>
<dbReference type="EMBL" id="AP026798">
    <property type="protein sequence ID" value="BDR53077.1"/>
    <property type="molecule type" value="Genomic_DNA"/>
</dbReference>
<dbReference type="Gene3D" id="3.40.30.10">
    <property type="entry name" value="Glutaredoxin"/>
    <property type="match status" value="1"/>
</dbReference>
<reference evidence="3 4" key="1">
    <citation type="journal article" date="2023" name="Microbiol. Spectr.">
        <title>Symbiosis of Carpenter Bees with Uncharacterized Lactic Acid Bacteria Showing NAD Auxotrophy.</title>
        <authorList>
            <person name="Kawasaki S."/>
            <person name="Ozawa K."/>
            <person name="Mori T."/>
            <person name="Yamamoto A."/>
            <person name="Ito M."/>
            <person name="Ohkuma M."/>
            <person name="Sakamoto M."/>
            <person name="Matsutani M."/>
        </authorList>
    </citation>
    <scope>NUCLEOTIDE SEQUENCE [LARGE SCALE GENOMIC DNA]</scope>
    <source>
        <strain evidence="3 4">Kim37-2</strain>
    </source>
</reference>
<evidence type="ECO:0000256" key="1">
    <source>
        <dbReference type="SAM" id="MobiDB-lite"/>
    </source>
</evidence>
<feature type="region of interest" description="Disordered" evidence="1">
    <location>
        <begin position="1"/>
        <end position="23"/>
    </location>
</feature>
<gene>
    <name evidence="3" type="ORF">KIM372_09840</name>
</gene>
<evidence type="ECO:0000313" key="4">
    <source>
        <dbReference type="Proteomes" id="UP001321766"/>
    </source>
</evidence>
<dbReference type="Proteomes" id="UP001321766">
    <property type="component" value="Chromosome"/>
</dbReference>